<evidence type="ECO:0000313" key="1">
    <source>
        <dbReference type="EMBL" id="QHT23084.1"/>
    </source>
</evidence>
<sequence>MDAFLNKIKEIFGENILISFVMVIGEEQHK</sequence>
<protein>
    <submittedName>
        <fullName evidence="1">Uncharacterized protein</fullName>
    </submittedName>
</protein>
<dbReference type="EMBL" id="MN739724">
    <property type="protein sequence ID" value="QHT23084.1"/>
    <property type="molecule type" value="Genomic_DNA"/>
</dbReference>
<name>A0A6C0E217_9ZZZZ</name>
<organism evidence="1">
    <name type="scientific">viral metagenome</name>
    <dbReference type="NCBI Taxonomy" id="1070528"/>
    <lineage>
        <taxon>unclassified sequences</taxon>
        <taxon>metagenomes</taxon>
        <taxon>organismal metagenomes</taxon>
    </lineage>
</organism>
<reference evidence="1" key="1">
    <citation type="journal article" date="2020" name="Nature">
        <title>Giant virus diversity and host interactions through global metagenomics.</title>
        <authorList>
            <person name="Schulz F."/>
            <person name="Roux S."/>
            <person name="Paez-Espino D."/>
            <person name="Jungbluth S."/>
            <person name="Walsh D.A."/>
            <person name="Denef V.J."/>
            <person name="McMahon K.D."/>
            <person name="Konstantinidis K.T."/>
            <person name="Eloe-Fadrosh E.A."/>
            <person name="Kyrpides N.C."/>
            <person name="Woyke T."/>
        </authorList>
    </citation>
    <scope>NUCLEOTIDE SEQUENCE</scope>
    <source>
        <strain evidence="1">GVMAG-M-3300023179-114</strain>
    </source>
</reference>
<dbReference type="AlphaFoldDB" id="A0A6C0E217"/>
<proteinExistence type="predicted"/>
<accession>A0A6C0E217</accession>